<dbReference type="Pfam" id="PF12698">
    <property type="entry name" value="ABC2_membrane_3"/>
    <property type="match status" value="1"/>
</dbReference>
<keyword evidence="3 5" id="KW-1133">Transmembrane helix</keyword>
<comment type="caution">
    <text evidence="7">The sequence shown here is derived from an EMBL/GenBank/DDBJ whole genome shotgun (WGS) entry which is preliminary data.</text>
</comment>
<dbReference type="PANTHER" id="PTHR43027">
    <property type="entry name" value="DOXORUBICIN RESISTANCE ABC TRANSPORTER PERMEASE PROTEIN DRRC-RELATED"/>
    <property type="match status" value="1"/>
</dbReference>
<feature type="transmembrane region" description="Helical" evidence="5">
    <location>
        <begin position="327"/>
        <end position="350"/>
    </location>
</feature>
<feature type="transmembrane region" description="Helical" evidence="5">
    <location>
        <begin position="215"/>
        <end position="237"/>
    </location>
</feature>
<feature type="transmembrane region" description="Helical" evidence="5">
    <location>
        <begin position="16"/>
        <end position="38"/>
    </location>
</feature>
<evidence type="ECO:0000259" key="6">
    <source>
        <dbReference type="Pfam" id="PF12698"/>
    </source>
</evidence>
<evidence type="ECO:0000256" key="1">
    <source>
        <dbReference type="ARBA" id="ARBA00004141"/>
    </source>
</evidence>
<accession>A0A0R2NNN3</accession>
<keyword evidence="4 5" id="KW-0472">Membrane</keyword>
<keyword evidence="2 5" id="KW-0812">Transmembrane</keyword>
<dbReference type="GO" id="GO:0016020">
    <property type="term" value="C:membrane"/>
    <property type="evidence" value="ECO:0007669"/>
    <property type="project" value="UniProtKB-SubCell"/>
</dbReference>
<dbReference type="InterPro" id="IPR052902">
    <property type="entry name" value="ABC-2_transporter"/>
</dbReference>
<dbReference type="Proteomes" id="UP000050920">
    <property type="component" value="Unassembled WGS sequence"/>
</dbReference>
<evidence type="ECO:0000313" key="7">
    <source>
        <dbReference type="EMBL" id="KRO27352.1"/>
    </source>
</evidence>
<feature type="domain" description="ABC-2 type transporter transmembrane" evidence="6">
    <location>
        <begin position="17"/>
        <end position="313"/>
    </location>
</feature>
<gene>
    <name evidence="7" type="ORF">DY78_GL000102</name>
</gene>
<dbReference type="EMBL" id="AYGX02000081">
    <property type="protein sequence ID" value="KRO27352.1"/>
    <property type="molecule type" value="Genomic_DNA"/>
</dbReference>
<evidence type="ECO:0000256" key="5">
    <source>
        <dbReference type="SAM" id="Phobius"/>
    </source>
</evidence>
<dbReference type="InterPro" id="IPR013525">
    <property type="entry name" value="ABC2_TM"/>
</dbReference>
<keyword evidence="8" id="KW-1185">Reference proteome</keyword>
<dbReference type="PANTHER" id="PTHR43027:SF1">
    <property type="entry name" value="DOXORUBICIN RESISTANCE ABC TRANSPORTER PERMEASE PROTEIN DRRC-RELATED"/>
    <property type="match status" value="1"/>
</dbReference>
<name>A0A0R2NNN3_9LACO</name>
<sequence length="356" mass="39145">MIKRILLQDLRLKSNYIYFLIMPVSLMVILGLVLQSVFATQLDATVNPVHVQYVVKDAQQAKLVKQLVTKTKVAHLDFTPRASTKVAQAYVRNHANTAAVTIEQAHIQVATAKNLNDYQNALLKGTLAELAQTLGLVKTAIHYQRPIVTVKSAELVTVNRAQVQRSATSFQYYALAMMGMFMLYFAEIGLDMFGKARRQQTLARELLTPISKGQLLNATVAGHLLYGLLVIAVLMGITAGLFQMPWLRALPFAFANFASLMALFLVLGLALETVAAQLGEGVMQIVIQLVAFLGGGYFPTSTTMMAFSPLGWVMGPLRSALWTSNPLNWSGVWLSLSVTAGLLGLINVVMRRREVF</sequence>
<feature type="transmembrane region" description="Helical" evidence="5">
    <location>
        <begin position="249"/>
        <end position="270"/>
    </location>
</feature>
<evidence type="ECO:0000256" key="4">
    <source>
        <dbReference type="ARBA" id="ARBA00023136"/>
    </source>
</evidence>
<dbReference type="AlphaFoldDB" id="A0A0R2NNN3"/>
<evidence type="ECO:0000256" key="2">
    <source>
        <dbReference type="ARBA" id="ARBA00022692"/>
    </source>
</evidence>
<evidence type="ECO:0000313" key="8">
    <source>
        <dbReference type="Proteomes" id="UP000050920"/>
    </source>
</evidence>
<organism evidence="7 8">
    <name type="scientific">Lactiplantibacillus fabifermentans DSM 21115</name>
    <dbReference type="NCBI Taxonomy" id="1413187"/>
    <lineage>
        <taxon>Bacteria</taxon>
        <taxon>Bacillati</taxon>
        <taxon>Bacillota</taxon>
        <taxon>Bacilli</taxon>
        <taxon>Lactobacillales</taxon>
        <taxon>Lactobacillaceae</taxon>
        <taxon>Lactiplantibacillus</taxon>
    </lineage>
</organism>
<evidence type="ECO:0000256" key="3">
    <source>
        <dbReference type="ARBA" id="ARBA00022989"/>
    </source>
</evidence>
<protein>
    <submittedName>
        <fullName evidence="7">ABC transporter</fullName>
    </submittedName>
</protein>
<dbReference type="GO" id="GO:0140359">
    <property type="term" value="F:ABC-type transporter activity"/>
    <property type="evidence" value="ECO:0007669"/>
    <property type="project" value="InterPro"/>
</dbReference>
<feature type="transmembrane region" description="Helical" evidence="5">
    <location>
        <begin position="282"/>
        <end position="307"/>
    </location>
</feature>
<proteinExistence type="predicted"/>
<comment type="subcellular location">
    <subcellularLocation>
        <location evidence="1">Membrane</location>
        <topology evidence="1">Multi-pass membrane protein</topology>
    </subcellularLocation>
</comment>
<feature type="transmembrane region" description="Helical" evidence="5">
    <location>
        <begin position="172"/>
        <end position="194"/>
    </location>
</feature>
<reference evidence="7 8" key="1">
    <citation type="journal article" date="2015" name="Genome Announc.">
        <title>Expanding the biotechnology potential of lactobacilli through comparative genomics of 213 strains and associated genera.</title>
        <authorList>
            <person name="Sun Z."/>
            <person name="Harris H.M."/>
            <person name="McCann A."/>
            <person name="Guo C."/>
            <person name="Argimon S."/>
            <person name="Zhang W."/>
            <person name="Yang X."/>
            <person name="Jeffery I.B."/>
            <person name="Cooney J.C."/>
            <person name="Kagawa T.F."/>
            <person name="Liu W."/>
            <person name="Song Y."/>
            <person name="Salvetti E."/>
            <person name="Wrobel A."/>
            <person name="Rasinkangas P."/>
            <person name="Parkhill J."/>
            <person name="Rea M.C."/>
            <person name="O'Sullivan O."/>
            <person name="Ritari J."/>
            <person name="Douillard F.P."/>
            <person name="Paul Ross R."/>
            <person name="Yang R."/>
            <person name="Briner A.E."/>
            <person name="Felis G.E."/>
            <person name="de Vos W.M."/>
            <person name="Barrangou R."/>
            <person name="Klaenhammer T.R."/>
            <person name="Caufield P.W."/>
            <person name="Cui Y."/>
            <person name="Zhang H."/>
            <person name="O'Toole P.W."/>
        </authorList>
    </citation>
    <scope>NUCLEOTIDE SEQUENCE [LARGE SCALE GENOMIC DNA]</scope>
    <source>
        <strain evidence="7 8">DSM 21115</strain>
    </source>
</reference>